<dbReference type="SMART" id="SM01110">
    <property type="entry name" value="Cutinase"/>
    <property type="match status" value="1"/>
</dbReference>
<evidence type="ECO:0000313" key="7">
    <source>
        <dbReference type="EMBL" id="KFI58333.1"/>
    </source>
</evidence>
<dbReference type="PROSITE" id="PS51257">
    <property type="entry name" value="PROKAR_LIPOPROTEIN"/>
    <property type="match status" value="1"/>
</dbReference>
<keyword evidence="6" id="KW-0732">Signal</keyword>
<evidence type="ECO:0000256" key="2">
    <source>
        <dbReference type="ARBA" id="ARBA00022487"/>
    </source>
</evidence>
<feature type="region of interest" description="Disordered" evidence="5">
    <location>
        <begin position="25"/>
        <end position="80"/>
    </location>
</feature>
<protein>
    <submittedName>
        <fullName evidence="7">Cutinase</fullName>
    </submittedName>
</protein>
<dbReference type="EMBL" id="JGYV01000030">
    <property type="protein sequence ID" value="KFI58333.1"/>
    <property type="molecule type" value="Genomic_DNA"/>
</dbReference>
<comment type="similarity">
    <text evidence="1">Belongs to the cutinase family.</text>
</comment>
<proteinExistence type="inferred from homology"/>
<dbReference type="STRING" id="1688.BCUN_1934"/>
<feature type="compositionally biased region" description="Low complexity" evidence="5">
    <location>
        <begin position="32"/>
        <end position="52"/>
    </location>
</feature>
<keyword evidence="3" id="KW-0378">Hydrolase</keyword>
<dbReference type="RefSeq" id="WP_051921050.1">
    <property type="nucleotide sequence ID" value="NZ_JGYV01000030.1"/>
</dbReference>
<keyword evidence="8" id="KW-1185">Reference proteome</keyword>
<dbReference type="eggNOG" id="ENOG502ZEG7">
    <property type="taxonomic scope" value="Bacteria"/>
</dbReference>
<dbReference type="SUPFAM" id="SSF53474">
    <property type="entry name" value="alpha/beta-Hydrolases"/>
    <property type="match status" value="1"/>
</dbReference>
<dbReference type="Proteomes" id="UP000029067">
    <property type="component" value="Unassembled WGS sequence"/>
</dbReference>
<dbReference type="PANTHER" id="PTHR33630:SF9">
    <property type="entry name" value="CUTINASE 4"/>
    <property type="match status" value="1"/>
</dbReference>
<feature type="signal peptide" evidence="6">
    <location>
        <begin position="1"/>
        <end position="24"/>
    </location>
</feature>
<dbReference type="AlphaFoldDB" id="A0A087AHT3"/>
<evidence type="ECO:0000256" key="5">
    <source>
        <dbReference type="SAM" id="MobiDB-lite"/>
    </source>
</evidence>
<dbReference type="InterPro" id="IPR000675">
    <property type="entry name" value="Cutinase/axe"/>
</dbReference>
<organism evidence="7 8">
    <name type="scientific">Bifidobacterium cuniculi</name>
    <dbReference type="NCBI Taxonomy" id="1688"/>
    <lineage>
        <taxon>Bacteria</taxon>
        <taxon>Bacillati</taxon>
        <taxon>Actinomycetota</taxon>
        <taxon>Actinomycetes</taxon>
        <taxon>Bifidobacteriales</taxon>
        <taxon>Bifidobacteriaceae</taxon>
        <taxon>Bifidobacterium</taxon>
    </lineage>
</organism>
<dbReference type="InterPro" id="IPR029058">
    <property type="entry name" value="AB_hydrolase_fold"/>
</dbReference>
<accession>A0A087AHT3</accession>
<gene>
    <name evidence="7" type="ORF">BCUN_1934</name>
</gene>
<dbReference type="GO" id="GO:0052689">
    <property type="term" value="F:carboxylic ester hydrolase activity"/>
    <property type="evidence" value="ECO:0007669"/>
    <property type="project" value="UniProtKB-KW"/>
</dbReference>
<name>A0A087AHT3_9BIFI</name>
<comment type="caution">
    <text evidence="7">The sequence shown here is derived from an EMBL/GenBank/DDBJ whole genome shotgun (WGS) entry which is preliminary data.</text>
</comment>
<keyword evidence="4" id="KW-1015">Disulfide bond</keyword>
<keyword evidence="2" id="KW-0719">Serine esterase</keyword>
<evidence type="ECO:0000256" key="3">
    <source>
        <dbReference type="ARBA" id="ARBA00022801"/>
    </source>
</evidence>
<dbReference type="PANTHER" id="PTHR33630">
    <property type="entry name" value="CUTINASE RV1984C-RELATED-RELATED"/>
    <property type="match status" value="1"/>
</dbReference>
<dbReference type="Gene3D" id="3.40.50.1820">
    <property type="entry name" value="alpha/beta hydrolase"/>
    <property type="match status" value="1"/>
</dbReference>
<evidence type="ECO:0000256" key="4">
    <source>
        <dbReference type="ARBA" id="ARBA00023157"/>
    </source>
</evidence>
<evidence type="ECO:0000256" key="6">
    <source>
        <dbReference type="SAM" id="SignalP"/>
    </source>
</evidence>
<sequence>MRYGKAIVATLASCALACALTACGGGGESSRPTPSDTSGASPGTSSPGTPGSYEASDMAFNGPSHDSTAGPDDWGDSGCDPDRSIRVITVRGTGEALHGSMLDDLADRIAAAFPDAVQVSELDYPASWHSGSAADGVNRLVALLNGTAIQCPAMRTAVLGYSQGAMVVGDALSEPQRRYNEDNATALTDAARRRLAVAELFGDPRFDGAAGYGHGDYDRDTDGILGARDGTTLGWVAVRLRSYCTADDFACQAGGSSAPHGQYPTDGSFDDAARFAIDHLE</sequence>
<evidence type="ECO:0000256" key="1">
    <source>
        <dbReference type="ARBA" id="ARBA00007534"/>
    </source>
</evidence>
<feature type="chain" id="PRO_5001818511" evidence="6">
    <location>
        <begin position="25"/>
        <end position="281"/>
    </location>
</feature>
<dbReference type="Pfam" id="PF01083">
    <property type="entry name" value="Cutinase"/>
    <property type="match status" value="1"/>
</dbReference>
<reference evidence="7 8" key="1">
    <citation type="submission" date="2014-03" db="EMBL/GenBank/DDBJ databases">
        <title>Genomics of Bifidobacteria.</title>
        <authorList>
            <person name="Ventura M."/>
            <person name="Milani C."/>
            <person name="Lugli G.A."/>
        </authorList>
    </citation>
    <scope>NUCLEOTIDE SEQUENCE [LARGE SCALE GENOMIC DNA]</scope>
    <source>
        <strain evidence="7 8">LMG 10738</strain>
    </source>
</reference>
<evidence type="ECO:0000313" key="8">
    <source>
        <dbReference type="Proteomes" id="UP000029067"/>
    </source>
</evidence>